<keyword evidence="7" id="KW-1185">Reference proteome</keyword>
<dbReference type="InterPro" id="IPR002893">
    <property type="entry name" value="Znf_MYND"/>
</dbReference>
<dbReference type="InterPro" id="IPR024119">
    <property type="entry name" value="TF_DEAF-1"/>
</dbReference>
<keyword evidence="2 4" id="KW-0863">Zinc-finger</keyword>
<dbReference type="PROSITE" id="PS01360">
    <property type="entry name" value="ZF_MYND_1"/>
    <property type="match status" value="1"/>
</dbReference>
<dbReference type="SUPFAM" id="SSF54236">
    <property type="entry name" value="Ubiquitin-like"/>
    <property type="match status" value="1"/>
</dbReference>
<organism evidence="6 7">
    <name type="scientific">Mya arenaria</name>
    <name type="common">Soft-shell clam</name>
    <dbReference type="NCBI Taxonomy" id="6604"/>
    <lineage>
        <taxon>Eukaryota</taxon>
        <taxon>Metazoa</taxon>
        <taxon>Spiralia</taxon>
        <taxon>Lophotrochozoa</taxon>
        <taxon>Mollusca</taxon>
        <taxon>Bivalvia</taxon>
        <taxon>Autobranchia</taxon>
        <taxon>Heteroconchia</taxon>
        <taxon>Euheterodonta</taxon>
        <taxon>Imparidentia</taxon>
        <taxon>Neoheterodontei</taxon>
        <taxon>Myida</taxon>
        <taxon>Myoidea</taxon>
        <taxon>Myidae</taxon>
        <taxon>Mya</taxon>
    </lineage>
</organism>
<gene>
    <name evidence="6" type="ORF">MAR_023796</name>
</gene>
<dbReference type="EMBL" id="CP111014">
    <property type="protein sequence ID" value="WAQ99423.1"/>
    <property type="molecule type" value="Genomic_DNA"/>
</dbReference>
<evidence type="ECO:0000256" key="4">
    <source>
        <dbReference type="PROSITE-ProRule" id="PRU00134"/>
    </source>
</evidence>
<dbReference type="PANTHER" id="PTHR10237">
    <property type="entry name" value="DEFORMED EPIDERMAL AUTOREGULATORY FACTOR 1 HOMOLOG SUPPRESSIN"/>
    <property type="match status" value="1"/>
</dbReference>
<sequence length="243" mass="27548">MTNVNNINCNVCETQLSVMKRCTKCKSVFYCSRECQVKDWPKHQISCKPSNTLQMKSSNYRADDNSIFGNNTATENHQDKRSSFSYPPLVDFSKAVKGARTDFSKPAGKSYLSKDEYHTDVPELNEHEPAVNVSVKCNKDKHKLTIQTSWCGSDIYKYFSYALQVPLQKLKVIHKGKVLCEDNIKGTLKEKAVYQVIGEVAENEDNVDQRDIAVMMHQMGLDRNAAVKVLKQKGDLLDALLDQ</sequence>
<evidence type="ECO:0000313" key="7">
    <source>
        <dbReference type="Proteomes" id="UP001164746"/>
    </source>
</evidence>
<accession>A0ABY7DQN9</accession>
<dbReference type="PROSITE" id="PS50865">
    <property type="entry name" value="ZF_MYND_2"/>
    <property type="match status" value="1"/>
</dbReference>
<evidence type="ECO:0000256" key="1">
    <source>
        <dbReference type="ARBA" id="ARBA00022723"/>
    </source>
</evidence>
<keyword evidence="1" id="KW-0479">Metal-binding</keyword>
<name>A0ABY7DQN9_MYAAR</name>
<dbReference type="Proteomes" id="UP001164746">
    <property type="component" value="Chromosome 3"/>
</dbReference>
<dbReference type="SUPFAM" id="SSF144232">
    <property type="entry name" value="HIT/MYND zinc finger-like"/>
    <property type="match status" value="1"/>
</dbReference>
<evidence type="ECO:0000256" key="2">
    <source>
        <dbReference type="ARBA" id="ARBA00022771"/>
    </source>
</evidence>
<protein>
    <submittedName>
        <fullName evidence="6">SMYD2-like protein</fullName>
    </submittedName>
</protein>
<dbReference type="InterPro" id="IPR029071">
    <property type="entry name" value="Ubiquitin-like_domsf"/>
</dbReference>
<evidence type="ECO:0000259" key="5">
    <source>
        <dbReference type="PROSITE" id="PS50865"/>
    </source>
</evidence>
<dbReference type="Gene3D" id="1.10.8.10">
    <property type="entry name" value="DNA helicase RuvA subunit, C-terminal domain"/>
    <property type="match status" value="1"/>
</dbReference>
<proteinExistence type="predicted"/>
<dbReference type="Gene3D" id="6.10.140.2220">
    <property type="match status" value="1"/>
</dbReference>
<feature type="domain" description="MYND-type" evidence="5">
    <location>
        <begin position="9"/>
        <end position="47"/>
    </location>
</feature>
<evidence type="ECO:0000313" key="6">
    <source>
        <dbReference type="EMBL" id="WAQ99423.1"/>
    </source>
</evidence>
<evidence type="ECO:0000256" key="3">
    <source>
        <dbReference type="ARBA" id="ARBA00022833"/>
    </source>
</evidence>
<dbReference type="PANTHER" id="PTHR10237:SF14">
    <property type="entry name" value="MYND-TYPE DOMAIN-CONTAINING PROTEIN"/>
    <property type="match status" value="1"/>
</dbReference>
<keyword evidence="3" id="KW-0862">Zinc</keyword>
<dbReference type="Pfam" id="PF01753">
    <property type="entry name" value="zf-MYND"/>
    <property type="match status" value="1"/>
</dbReference>
<dbReference type="CDD" id="cd14278">
    <property type="entry name" value="UBA_NAC_like"/>
    <property type="match status" value="1"/>
</dbReference>
<reference evidence="6" key="1">
    <citation type="submission" date="2022-11" db="EMBL/GenBank/DDBJ databases">
        <title>Centuries of genome instability and evolution in soft-shell clam transmissible cancer (bioRxiv).</title>
        <authorList>
            <person name="Hart S.F.M."/>
            <person name="Yonemitsu M.A."/>
            <person name="Giersch R.M."/>
            <person name="Beal B.F."/>
            <person name="Arriagada G."/>
            <person name="Davis B.W."/>
            <person name="Ostrander E.A."/>
            <person name="Goff S.P."/>
            <person name="Metzger M.J."/>
        </authorList>
    </citation>
    <scope>NUCLEOTIDE SEQUENCE</scope>
    <source>
        <strain evidence="6">MELC-2E11</strain>
        <tissue evidence="6">Siphon/mantle</tissue>
    </source>
</reference>